<evidence type="ECO:0000313" key="2">
    <source>
        <dbReference type="Proteomes" id="UP000821865"/>
    </source>
</evidence>
<keyword evidence="2" id="KW-1185">Reference proteome</keyword>
<dbReference type="Proteomes" id="UP000821865">
    <property type="component" value="Chromosome 6"/>
</dbReference>
<sequence length="263" mass="28815">MERNVPEVSTGPIPITDSTESPTPVMNHYAVRLPPFGPDHPDISFIRVEARFLVSNATSQQARYSYLLGALPNDIATEVCNILTSPPNQTPYDTLKKAILERAAISERKRLQVLLSSTELGDHRPSELPSQMQALIGTRVSCFNGSLLKELFKQRLPHAVQIALPSTSELNLTALAVLADKVCELEPSQLSVAAASSEVHTSSRFAAALPTNQFPTPEPTSPEQDDIAEIHADIPRLRDLVASKLTTRDDDTSARHFGDRRFG</sequence>
<gene>
    <name evidence="1" type="ORF">HPB49_013233</name>
</gene>
<organism evidence="1 2">
    <name type="scientific">Dermacentor silvarum</name>
    <name type="common">Tick</name>
    <dbReference type="NCBI Taxonomy" id="543639"/>
    <lineage>
        <taxon>Eukaryota</taxon>
        <taxon>Metazoa</taxon>
        <taxon>Ecdysozoa</taxon>
        <taxon>Arthropoda</taxon>
        <taxon>Chelicerata</taxon>
        <taxon>Arachnida</taxon>
        <taxon>Acari</taxon>
        <taxon>Parasitiformes</taxon>
        <taxon>Ixodida</taxon>
        <taxon>Ixodoidea</taxon>
        <taxon>Ixodidae</taxon>
        <taxon>Rhipicephalinae</taxon>
        <taxon>Dermacentor</taxon>
    </lineage>
</organism>
<comment type="caution">
    <text evidence="1">The sequence shown here is derived from an EMBL/GenBank/DDBJ whole genome shotgun (WGS) entry which is preliminary data.</text>
</comment>
<name>A0ACB8CL34_DERSI</name>
<accession>A0ACB8CL34</accession>
<proteinExistence type="predicted"/>
<evidence type="ECO:0000313" key="1">
    <source>
        <dbReference type="EMBL" id="KAH7945590.1"/>
    </source>
</evidence>
<protein>
    <submittedName>
        <fullName evidence="1">Uncharacterized protein</fullName>
    </submittedName>
</protein>
<dbReference type="EMBL" id="CM023475">
    <property type="protein sequence ID" value="KAH7945590.1"/>
    <property type="molecule type" value="Genomic_DNA"/>
</dbReference>
<reference evidence="1" key="1">
    <citation type="submission" date="2020-05" db="EMBL/GenBank/DDBJ databases">
        <title>Large-scale comparative analyses of tick genomes elucidate their genetic diversity and vector capacities.</title>
        <authorList>
            <person name="Jia N."/>
            <person name="Wang J."/>
            <person name="Shi W."/>
            <person name="Du L."/>
            <person name="Sun Y."/>
            <person name="Zhan W."/>
            <person name="Jiang J."/>
            <person name="Wang Q."/>
            <person name="Zhang B."/>
            <person name="Ji P."/>
            <person name="Sakyi L.B."/>
            <person name="Cui X."/>
            <person name="Yuan T."/>
            <person name="Jiang B."/>
            <person name="Yang W."/>
            <person name="Lam T.T.-Y."/>
            <person name="Chang Q."/>
            <person name="Ding S."/>
            <person name="Wang X."/>
            <person name="Zhu J."/>
            <person name="Ruan X."/>
            <person name="Zhao L."/>
            <person name="Wei J."/>
            <person name="Que T."/>
            <person name="Du C."/>
            <person name="Cheng J."/>
            <person name="Dai P."/>
            <person name="Han X."/>
            <person name="Huang E."/>
            <person name="Gao Y."/>
            <person name="Liu J."/>
            <person name="Shao H."/>
            <person name="Ye R."/>
            <person name="Li L."/>
            <person name="Wei W."/>
            <person name="Wang X."/>
            <person name="Wang C."/>
            <person name="Yang T."/>
            <person name="Huo Q."/>
            <person name="Li W."/>
            <person name="Guo W."/>
            <person name="Chen H."/>
            <person name="Zhou L."/>
            <person name="Ni X."/>
            <person name="Tian J."/>
            <person name="Zhou Y."/>
            <person name="Sheng Y."/>
            <person name="Liu T."/>
            <person name="Pan Y."/>
            <person name="Xia L."/>
            <person name="Li J."/>
            <person name="Zhao F."/>
            <person name="Cao W."/>
        </authorList>
    </citation>
    <scope>NUCLEOTIDE SEQUENCE</scope>
    <source>
        <strain evidence="1">Dsil-2018</strain>
    </source>
</reference>